<dbReference type="EMBL" id="CP159256">
    <property type="protein sequence ID" value="XCG52255.1"/>
    <property type="molecule type" value="Genomic_DNA"/>
</dbReference>
<feature type="domain" description="Asl1-like glycosyl hydrolase catalytic" evidence="2">
    <location>
        <begin position="170"/>
        <end position="272"/>
    </location>
</feature>
<dbReference type="RefSeq" id="WP_353646463.1">
    <property type="nucleotide sequence ID" value="NZ_CP159256.1"/>
</dbReference>
<evidence type="ECO:0000259" key="2">
    <source>
        <dbReference type="Pfam" id="PF11790"/>
    </source>
</evidence>
<dbReference type="InterPro" id="IPR024655">
    <property type="entry name" value="Asl1_glyco_hydro_catalytic"/>
</dbReference>
<evidence type="ECO:0000313" key="4">
    <source>
        <dbReference type="EMBL" id="XCG52255.1"/>
    </source>
</evidence>
<feature type="signal peptide" evidence="1">
    <location>
        <begin position="1"/>
        <end position="21"/>
    </location>
</feature>
<evidence type="ECO:0000259" key="3">
    <source>
        <dbReference type="Pfam" id="PF13946"/>
    </source>
</evidence>
<reference evidence="4" key="1">
    <citation type="submission" date="2024-06" db="EMBL/GenBank/DDBJ databases">
        <title>Mesorhizobium karijinii sp. nov., a symbiont of the iconic Swainsona formosa from arid Australia.</title>
        <authorList>
            <person name="Hill Y.J."/>
            <person name="Watkin E.L.J."/>
            <person name="O'Hara G.W."/>
            <person name="Terpolilli J."/>
            <person name="Tye M.L."/>
            <person name="Kohlmeier M.G."/>
        </authorList>
    </citation>
    <scope>NUCLEOTIDE SEQUENCE</scope>
    <source>
        <strain evidence="4">WSM2240</strain>
        <plasmid evidence="4">pMk2240A</plasmid>
    </source>
</reference>
<dbReference type="Pfam" id="PF11790">
    <property type="entry name" value="Glyco_hydro_cc"/>
    <property type="match status" value="1"/>
</dbReference>
<proteinExistence type="predicted"/>
<keyword evidence="4" id="KW-0614">Plasmid</keyword>
<dbReference type="SUPFAM" id="SSF51445">
    <property type="entry name" value="(Trans)glycosidases"/>
    <property type="match status" value="1"/>
</dbReference>
<dbReference type="AlphaFoldDB" id="A0AAU8CZ73"/>
<dbReference type="Gene3D" id="1.10.3130.20">
    <property type="entry name" value="Phycobilisome linker domain"/>
    <property type="match status" value="1"/>
</dbReference>
<organism evidence="4">
    <name type="scientific">Mesorhizobium sp. WSM2240</name>
    <dbReference type="NCBI Taxonomy" id="3228851"/>
    <lineage>
        <taxon>Bacteria</taxon>
        <taxon>Pseudomonadati</taxon>
        <taxon>Pseudomonadota</taxon>
        <taxon>Alphaproteobacteria</taxon>
        <taxon>Hyphomicrobiales</taxon>
        <taxon>Phyllobacteriaceae</taxon>
        <taxon>Mesorhizobium</taxon>
    </lineage>
</organism>
<dbReference type="Gene3D" id="3.20.20.80">
    <property type="entry name" value="Glycosidases"/>
    <property type="match status" value="1"/>
</dbReference>
<keyword evidence="1" id="KW-0732">Signal</keyword>
<gene>
    <name evidence="4" type="ORF">ABVK50_32750</name>
</gene>
<name>A0AAU8CZ73_9HYPH</name>
<dbReference type="InterPro" id="IPR025282">
    <property type="entry name" value="DUF4214"/>
</dbReference>
<accession>A0AAU8CZ73</accession>
<dbReference type="PROSITE" id="PS51257">
    <property type="entry name" value="PROKAR_LIPOPROTEIN"/>
    <property type="match status" value="1"/>
</dbReference>
<dbReference type="InterPro" id="IPR017853">
    <property type="entry name" value="GH"/>
</dbReference>
<feature type="domain" description="DUF4214" evidence="3">
    <location>
        <begin position="395"/>
        <end position="463"/>
    </location>
</feature>
<evidence type="ECO:0000256" key="1">
    <source>
        <dbReference type="SAM" id="SignalP"/>
    </source>
</evidence>
<protein>
    <submittedName>
        <fullName evidence="4">DUF4214 domain-containing protein</fullName>
    </submittedName>
</protein>
<sequence>MSIRLTIGAACLLATTATACADILWGVNGHPIASYPGVPIEWQLDYIEDLGMKSYRVDVPDADADTIELLSTLVRGGKERGIEILPVIVGGFDLDKASAEVLYRKAHELAVELGSRFKDDIRVWELGNEMENYALIKPCETRDDGTQYPCEWGIAGGPSPLDYYGPRWAKVSAVLKGLSDGMTGVDPTIRKAMGTAGWGHTGAFERMQQDGIEWDISVWHMYGGDPEPAFEKLASYGKPIWVTEFNNPYGSQRGESQQAEGLVHTMKRLLELQDAYKVEAAHIYELLDESYWAPDFEAYMGLVRLVGSVERGWTAGGPKPAYFAAKDLIRGPQPPAVPRRDCDLADGDTYGTLAARQAAFAHCLILGRKAGAEEIDQWSANLENGSVNVPNMMLDLMRSREFMKRYSPIGLSDRDYVNFLYRLLADRDGDGYGLDTYASQLRDGTMTREAIAFGMITSSEFNSKHSVHLAADPAATGTVAAD</sequence>
<feature type="chain" id="PRO_5043952844" evidence="1">
    <location>
        <begin position="22"/>
        <end position="482"/>
    </location>
</feature>
<dbReference type="Pfam" id="PF13946">
    <property type="entry name" value="DUF4214"/>
    <property type="match status" value="1"/>
</dbReference>
<geneLocation type="plasmid" evidence="4">
    <name>pMk2240A</name>
</geneLocation>
<dbReference type="InterPro" id="IPR038255">
    <property type="entry name" value="PBS_linker_sf"/>
</dbReference>